<keyword evidence="16" id="KW-1185">Reference proteome</keyword>
<feature type="compositionally biased region" description="Polar residues" evidence="12">
    <location>
        <begin position="1539"/>
        <end position="1551"/>
    </location>
</feature>
<keyword evidence="7" id="KW-0472">Membrane</keyword>
<dbReference type="PROSITE" id="PS50002">
    <property type="entry name" value="SH3"/>
    <property type="match status" value="1"/>
</dbReference>
<protein>
    <recommendedName>
        <fullName evidence="8">Rho GTPase-activating protein 32</fullName>
    </recommendedName>
    <alternativeName>
        <fullName evidence="10">Rho-type GTPase-activating protein 32</fullName>
    </alternativeName>
    <alternativeName>
        <fullName evidence="9">Rho/Cdc42/Rac GTPase-activating protein RICS</fullName>
    </alternativeName>
</protein>
<evidence type="ECO:0000256" key="6">
    <source>
        <dbReference type="ARBA" id="ARBA00022490"/>
    </source>
</evidence>
<dbReference type="FunFam" id="2.30.30.40:FF:000030">
    <property type="entry name" value="rho GTPase-activating protein 32 isoform X2"/>
    <property type="match status" value="1"/>
</dbReference>
<reference evidence="15" key="2">
    <citation type="submission" date="2025-08" db="UniProtKB">
        <authorList>
            <consortium name="Ensembl"/>
        </authorList>
    </citation>
    <scope>IDENTIFICATION</scope>
</reference>
<dbReference type="Gene3D" id="2.30.30.40">
    <property type="entry name" value="SH3 Domains"/>
    <property type="match status" value="1"/>
</dbReference>
<dbReference type="InterPro" id="IPR001452">
    <property type="entry name" value="SH3_domain"/>
</dbReference>
<keyword evidence="4 11" id="KW-0728">SH3 domain</keyword>
<feature type="domain" description="SH3" evidence="13">
    <location>
        <begin position="260"/>
        <end position="322"/>
    </location>
</feature>
<dbReference type="GO" id="GO:0001650">
    <property type="term" value="C:fibrillar center"/>
    <property type="evidence" value="ECO:0007669"/>
    <property type="project" value="TreeGrafter"/>
</dbReference>
<evidence type="ECO:0000313" key="16">
    <source>
        <dbReference type="Proteomes" id="UP000314980"/>
    </source>
</evidence>
<proteinExistence type="inferred from homology"/>
<feature type="region of interest" description="Disordered" evidence="12">
    <location>
        <begin position="1515"/>
        <end position="1703"/>
    </location>
</feature>
<feature type="compositionally biased region" description="Basic and acidic residues" evidence="12">
    <location>
        <begin position="1620"/>
        <end position="1638"/>
    </location>
</feature>
<dbReference type="Proteomes" id="UP000314980">
    <property type="component" value="Unassembled WGS sequence"/>
</dbReference>
<dbReference type="CDD" id="cd11835">
    <property type="entry name" value="SH3_ARHGAP32_33"/>
    <property type="match status" value="1"/>
</dbReference>
<feature type="compositionally biased region" description="Low complexity" evidence="12">
    <location>
        <begin position="1526"/>
        <end position="1538"/>
    </location>
</feature>
<feature type="compositionally biased region" description="Polar residues" evidence="12">
    <location>
        <begin position="1022"/>
        <end position="1033"/>
    </location>
</feature>
<feature type="compositionally biased region" description="Low complexity" evidence="12">
    <location>
        <begin position="865"/>
        <end position="876"/>
    </location>
</feature>
<dbReference type="PANTHER" id="PTHR15729">
    <property type="entry name" value="CDC42 GTPASE-ACTIVATING PROTEIN"/>
    <property type="match status" value="1"/>
</dbReference>
<dbReference type="GO" id="GO:0015629">
    <property type="term" value="C:actin cytoskeleton"/>
    <property type="evidence" value="ECO:0007669"/>
    <property type="project" value="TreeGrafter"/>
</dbReference>
<organism evidence="15 16">
    <name type="scientific">Lates calcarifer</name>
    <name type="common">Barramundi</name>
    <name type="synonym">Holocentrus calcarifer</name>
    <dbReference type="NCBI Taxonomy" id="8187"/>
    <lineage>
        <taxon>Eukaryota</taxon>
        <taxon>Metazoa</taxon>
        <taxon>Chordata</taxon>
        <taxon>Craniata</taxon>
        <taxon>Vertebrata</taxon>
        <taxon>Euteleostomi</taxon>
        <taxon>Actinopterygii</taxon>
        <taxon>Neopterygii</taxon>
        <taxon>Teleostei</taxon>
        <taxon>Neoteleostei</taxon>
        <taxon>Acanthomorphata</taxon>
        <taxon>Carangaria</taxon>
        <taxon>Carangaria incertae sedis</taxon>
        <taxon>Centropomidae</taxon>
        <taxon>Lates</taxon>
    </lineage>
</organism>
<dbReference type="GO" id="GO:0005938">
    <property type="term" value="C:cell cortex"/>
    <property type="evidence" value="ECO:0007669"/>
    <property type="project" value="TreeGrafter"/>
</dbReference>
<dbReference type="GO" id="GO:0005096">
    <property type="term" value="F:GTPase activator activity"/>
    <property type="evidence" value="ECO:0007669"/>
    <property type="project" value="UniProtKB-KW"/>
</dbReference>
<feature type="domain" description="Rho-GAP" evidence="14">
    <location>
        <begin position="373"/>
        <end position="568"/>
    </location>
</feature>
<feature type="compositionally biased region" description="Low complexity" evidence="12">
    <location>
        <begin position="1692"/>
        <end position="1702"/>
    </location>
</feature>
<sequence>MEAGSGAAAAVGSAALGLLGVTTTSSHDILDRGLRPGRHLEEDDIVPELAHIHPRERPDWEETISAMARSAEIPELRTEPLMRSCSSSTATDPHTHTHTHIHSHTHLLCFTKGHFPKLAECAHFHYENVDFGTIQLSLGDEQCEVTRNGYESKELVYLVHIYCQGRSWIVKRSYEDFRVLDKHLHLCIYDRRFSQLPELPRLDSLTDQSESVSQMLLAYLSRLSAIADNKINCGPALTWMEVDNKGNHLLVHEESSINVPAIAAAHVIKRYIAQASDELSFEVGDIVSVIDMPPKEDTTWWRGKHGFQVGFFPSECVELINDKVPQSMTNSVPKPVSKKHGKLITFLRSFMKSRPTKQKLKQRGILRERVFGCDLGEHLLNSGHDVPQVLKSCTEFIEKHGVVDGIYRLSGIASNIQKLRHEFDSEQIPDLTKDVYIQDIHCVGSLCKLYFRELPNPLLTYQLYEKFSEAVSAATDEERLIKIHDVIQQLPPPHYRTLEFLMRHLSHLATFSYITNMHSKNLAIVWAPNLLRSKQIESACFSGTAAFMEVRIQSVVVEFILNHVDVLFSTKLSSLIREGAGHNSLSRPKSLLVSSPSTKLLSLEEAQARTQAQINSPVTEDSKYIEVGEGPAALQGKFHTVIEFPTERFRPPIKSKKSPVGSWRSFFNLGKSSSMSKRKLHRNPSEPNELKAMALAGGRGDTATLRSAKSEESLSSLHNVEGESKVYRPRRPRSSSDALSASFNGELLDTRQHCNSYDNLDATEDSDGDDGPICVPALISPPRSAGEDVDLSPPDIGMASLDFDPMSFQCSLPDTSYAFPLDDSPAGAEASMLKRSPGSICGKTNGSDFSASFLGVVTPDSSKDLTPYSLSSTAPTSAPPPPPPKNAARMLALALAESAQQVSIQSQSRSSEPPTPLSSVQSQEASNFQDVLHPLVPHFQTSSDEGAERGSSPPPNGTTPTFTTSSSYPSASSPPIKPQPPELTSTITKPADSAKSPRSPPGTQPRIDSTPPETPLYKCAPLSSSNGLTSPTRKSPERQQPVAGQVPVHTSSSSSTPPHLQPHLQPQPQLHTPSQTQVQPQSQPLSKASARVAPTSAEPLEKPWEAIKPVQPCTESAKYHDSYGPKPPAPPVRTIESKLATAALSQSEASYHILGESPAPGHMEDALPHHPPSPRKSSMHQPAYLYHAKGEPVLIEPPGAAYYHQRPVPLGPQSIPHHYRPDSVPPHLSYVSKSEPQIPYSARADNRYSTLGPRSYHHSIKSRGNPRSVFVSPGPGHQGYSHDRTHGYPTIRRVHSLHVPSTIRSVPIQRTEVPPDDDMFFYHRPVYQCKAYQQPPQQSSQADYHVTQLQPYFENGRVQYRYSPYSGSNPGAAAGRPGGKATGYHYLARHVLPPGKEHSFVSRDMPPSHGTKEAAAYLSWDPEESERLRMHSIRRESRARQRIKGPVLSQYDNVGLFTPADISGYETLHLRSKSDPGKAVLVAAESKDGRYLPRHMVSDPDVLMYMETDKHVQGSVVSDKSDGLAKQSSSKKCQSSHSLPASLSHGLSHQQESSRHEAKYETGDDKLAGDGSRSKHWQQEYPNKRNFQPRYECPDSDHHQSKAKTSSGYHSTDDQPSAPREQHPRSKPERSHSVREQQHYNQGKPDADRDYSYQKHSTKTVQSHYDNLDDYHPVPQPQAPVQKRGGSGSGSGSFPAPGFSVSHSNRAYSTALGQGAFIQTELALQRPETEIRTE</sequence>
<dbReference type="Ensembl" id="ENSLCAT00010030286.1">
    <property type="protein sequence ID" value="ENSLCAP00010029631.1"/>
    <property type="gene ID" value="ENSLCAG00010013780.1"/>
</dbReference>
<dbReference type="SMART" id="SM00326">
    <property type="entry name" value="SH3"/>
    <property type="match status" value="1"/>
</dbReference>
<dbReference type="InterPro" id="IPR000198">
    <property type="entry name" value="RhoGAP_dom"/>
</dbReference>
<feature type="region of interest" description="Disordered" evidence="12">
    <location>
        <begin position="864"/>
        <end position="925"/>
    </location>
</feature>
<reference evidence="15" key="3">
    <citation type="submission" date="2025-09" db="UniProtKB">
        <authorList>
            <consortium name="Ensembl"/>
        </authorList>
    </citation>
    <scope>IDENTIFICATION</scope>
</reference>
<evidence type="ECO:0000256" key="7">
    <source>
        <dbReference type="ARBA" id="ARBA00023136"/>
    </source>
</evidence>
<dbReference type="Pfam" id="PF00620">
    <property type="entry name" value="RhoGAP"/>
    <property type="match status" value="1"/>
</dbReference>
<dbReference type="PANTHER" id="PTHR15729:SF13">
    <property type="entry name" value="RHO GTPASE-ACTIVATING PROTEIN 32"/>
    <property type="match status" value="1"/>
</dbReference>
<feature type="region of interest" description="Disordered" evidence="12">
    <location>
        <begin position="1154"/>
        <end position="1179"/>
    </location>
</feature>
<dbReference type="SMART" id="SM00324">
    <property type="entry name" value="RhoGAP"/>
    <property type="match status" value="1"/>
</dbReference>
<evidence type="ECO:0000259" key="13">
    <source>
        <dbReference type="PROSITE" id="PS50002"/>
    </source>
</evidence>
<dbReference type="GO" id="GO:0007264">
    <property type="term" value="P:small GTPase-mediated signal transduction"/>
    <property type="evidence" value="ECO:0007669"/>
    <property type="project" value="TreeGrafter"/>
</dbReference>
<evidence type="ECO:0000256" key="1">
    <source>
        <dbReference type="ARBA" id="ARBA00004308"/>
    </source>
</evidence>
<dbReference type="Pfam" id="PF07653">
    <property type="entry name" value="SH3_2"/>
    <property type="match status" value="1"/>
</dbReference>
<dbReference type="InterPro" id="IPR036028">
    <property type="entry name" value="SH3-like_dom_sf"/>
</dbReference>
<dbReference type="FunFam" id="3.30.1520.10:FF:000009">
    <property type="entry name" value="rho GTPase-activating protein 32 isoform X2"/>
    <property type="match status" value="1"/>
</dbReference>
<evidence type="ECO:0000256" key="3">
    <source>
        <dbReference type="ARBA" id="ARBA00008795"/>
    </source>
</evidence>
<dbReference type="InterPro" id="IPR042139">
    <property type="entry name" value="PX_ARHGAP32"/>
</dbReference>
<reference evidence="16" key="1">
    <citation type="submission" date="2015-09" db="EMBL/GenBank/DDBJ databases">
        <authorList>
            <person name="Sai Rama Sridatta P."/>
        </authorList>
    </citation>
    <scope>NUCLEOTIDE SEQUENCE [LARGE SCALE GENOMIC DNA]</scope>
</reference>
<dbReference type="CDD" id="cd07298">
    <property type="entry name" value="PX_RICS"/>
    <property type="match status" value="1"/>
</dbReference>
<dbReference type="FunFam" id="1.10.555.10:FF:000002">
    <property type="entry name" value="rho GTPase-activating protein 32 isoform X1"/>
    <property type="match status" value="1"/>
</dbReference>
<dbReference type="InterPro" id="IPR008936">
    <property type="entry name" value="Rho_GTPase_activation_prot"/>
</dbReference>
<feature type="compositionally biased region" description="Low complexity" evidence="12">
    <location>
        <begin position="958"/>
        <end position="974"/>
    </location>
</feature>
<dbReference type="SUPFAM" id="SSF48350">
    <property type="entry name" value="GTPase activation domain, GAP"/>
    <property type="match status" value="1"/>
</dbReference>
<dbReference type="SUPFAM" id="SSF64268">
    <property type="entry name" value="PX domain"/>
    <property type="match status" value="1"/>
</dbReference>
<evidence type="ECO:0000256" key="8">
    <source>
        <dbReference type="ARBA" id="ARBA00070261"/>
    </source>
</evidence>
<dbReference type="InterPro" id="IPR051576">
    <property type="entry name" value="PX-Rho_GAP"/>
</dbReference>
<dbReference type="GeneTree" id="ENSGT00940000154313"/>
<dbReference type="CDD" id="cd04384">
    <property type="entry name" value="RhoGAP_CdGAP"/>
    <property type="match status" value="1"/>
</dbReference>
<feature type="region of interest" description="Disordered" evidence="12">
    <location>
        <begin position="758"/>
        <end position="790"/>
    </location>
</feature>
<dbReference type="GO" id="GO:0005794">
    <property type="term" value="C:Golgi apparatus"/>
    <property type="evidence" value="ECO:0007669"/>
    <property type="project" value="TreeGrafter"/>
</dbReference>
<evidence type="ECO:0000256" key="9">
    <source>
        <dbReference type="ARBA" id="ARBA00077590"/>
    </source>
</evidence>
<feature type="region of interest" description="Disordered" evidence="12">
    <location>
        <begin position="940"/>
        <end position="1108"/>
    </location>
</feature>
<evidence type="ECO:0000256" key="10">
    <source>
        <dbReference type="ARBA" id="ARBA00083410"/>
    </source>
</evidence>
<dbReference type="PROSITE" id="PS50238">
    <property type="entry name" value="RHOGAP"/>
    <property type="match status" value="1"/>
</dbReference>
<keyword evidence="6" id="KW-0963">Cytoplasm</keyword>
<dbReference type="InterPro" id="IPR036871">
    <property type="entry name" value="PX_dom_sf"/>
</dbReference>
<comment type="similarity">
    <text evidence="3">Belongs to the PX domain-containing GAP family.</text>
</comment>
<dbReference type="Gene3D" id="1.10.555.10">
    <property type="entry name" value="Rho GTPase activation protein"/>
    <property type="match status" value="1"/>
</dbReference>
<feature type="region of interest" description="Disordered" evidence="12">
    <location>
        <begin position="701"/>
        <end position="739"/>
    </location>
</feature>
<dbReference type="Gene3D" id="3.30.1520.10">
    <property type="entry name" value="Phox-like domain"/>
    <property type="match status" value="1"/>
</dbReference>
<evidence type="ECO:0000256" key="2">
    <source>
        <dbReference type="ARBA" id="ARBA00004496"/>
    </source>
</evidence>
<dbReference type="SUPFAM" id="SSF50044">
    <property type="entry name" value="SH3-domain"/>
    <property type="match status" value="1"/>
</dbReference>
<comment type="subcellular location">
    <subcellularLocation>
        <location evidence="2">Cytoplasm</location>
    </subcellularLocation>
    <subcellularLocation>
        <location evidence="1">Endomembrane system</location>
    </subcellularLocation>
</comment>
<dbReference type="GO" id="GO:0005654">
    <property type="term" value="C:nucleoplasm"/>
    <property type="evidence" value="ECO:0007669"/>
    <property type="project" value="TreeGrafter"/>
</dbReference>
<accession>A0A4W6DX72</accession>
<evidence type="ECO:0000313" key="15">
    <source>
        <dbReference type="Ensembl" id="ENSLCAP00010029631.1"/>
    </source>
</evidence>
<evidence type="ECO:0000256" key="4">
    <source>
        <dbReference type="ARBA" id="ARBA00022443"/>
    </source>
</evidence>
<name>A0A4W6DX72_LATCA</name>
<keyword evidence="5" id="KW-0343">GTPase activation</keyword>
<feature type="compositionally biased region" description="Low complexity" evidence="12">
    <location>
        <begin position="898"/>
        <end position="911"/>
    </location>
</feature>
<feature type="compositionally biased region" description="Acidic residues" evidence="12">
    <location>
        <begin position="761"/>
        <end position="770"/>
    </location>
</feature>
<evidence type="ECO:0000259" key="14">
    <source>
        <dbReference type="PROSITE" id="PS50238"/>
    </source>
</evidence>
<feature type="compositionally biased region" description="Basic and acidic residues" evidence="12">
    <location>
        <begin position="1552"/>
        <end position="1568"/>
    </location>
</feature>
<feature type="compositionally biased region" description="Low complexity" evidence="12">
    <location>
        <begin position="1045"/>
        <end position="1084"/>
    </location>
</feature>
<evidence type="ECO:0000256" key="11">
    <source>
        <dbReference type="PROSITE-ProRule" id="PRU00192"/>
    </source>
</evidence>
<dbReference type="GO" id="GO:1901981">
    <property type="term" value="F:phosphatidylinositol phosphate binding"/>
    <property type="evidence" value="ECO:0007669"/>
    <property type="project" value="InterPro"/>
</dbReference>
<evidence type="ECO:0000256" key="12">
    <source>
        <dbReference type="SAM" id="MobiDB-lite"/>
    </source>
</evidence>
<evidence type="ECO:0000256" key="5">
    <source>
        <dbReference type="ARBA" id="ARBA00022468"/>
    </source>
</evidence>